<evidence type="ECO:0000256" key="16">
    <source>
        <dbReference type="ARBA" id="ARBA00048493"/>
    </source>
</evidence>
<evidence type="ECO:0000256" key="8">
    <source>
        <dbReference type="ARBA" id="ARBA00022723"/>
    </source>
</evidence>
<organism evidence="19 20">
    <name type="scientific">Lentihominibacter hominis</name>
    <dbReference type="NCBI Taxonomy" id="2763645"/>
    <lineage>
        <taxon>Bacteria</taxon>
        <taxon>Bacillati</taxon>
        <taxon>Bacillota</taxon>
        <taxon>Clostridia</taxon>
        <taxon>Peptostreptococcales</taxon>
        <taxon>Anaerovoracaceae</taxon>
        <taxon>Lentihominibacter</taxon>
    </lineage>
</organism>
<keyword evidence="8" id="KW-0479">Metal-binding</keyword>
<dbReference type="InterPro" id="IPR038009">
    <property type="entry name" value="GlmU_C_LbH"/>
</dbReference>
<dbReference type="RefSeq" id="WP_177269254.1">
    <property type="nucleotide sequence ID" value="NZ_JACRTA010000001.1"/>
</dbReference>
<keyword evidence="13" id="KW-0012">Acyltransferase</keyword>
<dbReference type="Pfam" id="PF25087">
    <property type="entry name" value="GMPPB_C"/>
    <property type="match status" value="1"/>
</dbReference>
<accession>A0A926I8Q3</accession>
<dbReference type="GO" id="GO:0006048">
    <property type="term" value="P:UDP-N-acetylglucosamine biosynthetic process"/>
    <property type="evidence" value="ECO:0007669"/>
    <property type="project" value="InterPro"/>
</dbReference>
<dbReference type="CDD" id="cd03353">
    <property type="entry name" value="LbH_GlmU_C"/>
    <property type="match status" value="1"/>
</dbReference>
<evidence type="ECO:0000256" key="4">
    <source>
        <dbReference type="ARBA" id="ARBA00007947"/>
    </source>
</evidence>
<keyword evidence="9" id="KW-0677">Repeat</keyword>
<keyword evidence="5" id="KW-0963">Cytoplasm</keyword>
<keyword evidence="7" id="KW-0548">Nucleotidyltransferase</keyword>
<evidence type="ECO:0000256" key="5">
    <source>
        <dbReference type="ARBA" id="ARBA00022490"/>
    </source>
</evidence>
<comment type="similarity">
    <text evidence="3">In the C-terminal section; belongs to the transferase hexapeptide repeat family.</text>
</comment>
<sequence length="230" mass="24592">MDIKEYELLEKARIERNLEYMEAGVNFIDVRTAYIDEGVKIGAGTTIYPCVAIEGNVEIGKNCTIGQNSRIKDSVIGDGTSVQSSVIIESSVGSETSVGPFAYLRPNSHVGNKCKVGDFVEIKNSKLGDGAKASHLTYVGDSDVGERVNLGCGVVFVNYDGSKKHRSVVEDDAFIGCNVNLVSPVHVGRNAYVAAGSTITNDVPDGALYVARAKGKSLEGWVEKKGILKK</sequence>
<evidence type="ECO:0000256" key="17">
    <source>
        <dbReference type="ARBA" id="ARBA00049628"/>
    </source>
</evidence>
<evidence type="ECO:0000256" key="14">
    <source>
        <dbReference type="ARBA" id="ARBA00023316"/>
    </source>
</evidence>
<feature type="domain" description="Mannose-1-phosphate guanyltransferase C-terminal" evidence="18">
    <location>
        <begin position="38"/>
        <end position="101"/>
    </location>
</feature>
<comment type="catalytic activity">
    <reaction evidence="16">
        <text>N-acetyl-alpha-D-glucosamine 1-phosphate + UTP + H(+) = UDP-N-acetyl-alpha-D-glucosamine + diphosphate</text>
        <dbReference type="Rhea" id="RHEA:13509"/>
        <dbReference type="ChEBI" id="CHEBI:15378"/>
        <dbReference type="ChEBI" id="CHEBI:33019"/>
        <dbReference type="ChEBI" id="CHEBI:46398"/>
        <dbReference type="ChEBI" id="CHEBI:57705"/>
        <dbReference type="ChEBI" id="CHEBI:57776"/>
        <dbReference type="EC" id="2.7.7.23"/>
    </reaction>
</comment>
<dbReference type="Proteomes" id="UP000610862">
    <property type="component" value="Unassembled WGS sequence"/>
</dbReference>
<keyword evidence="14" id="KW-0961">Cell wall biogenesis/degradation</keyword>
<evidence type="ECO:0000256" key="3">
    <source>
        <dbReference type="ARBA" id="ARBA00007707"/>
    </source>
</evidence>
<dbReference type="GO" id="GO:0003977">
    <property type="term" value="F:UDP-N-acetylglucosamine diphosphorylase activity"/>
    <property type="evidence" value="ECO:0007669"/>
    <property type="project" value="UniProtKB-EC"/>
</dbReference>
<evidence type="ECO:0000256" key="9">
    <source>
        <dbReference type="ARBA" id="ARBA00022737"/>
    </source>
</evidence>
<comment type="cofactor">
    <cofactor evidence="1">
        <name>Mg(2+)</name>
        <dbReference type="ChEBI" id="CHEBI:18420"/>
    </cofactor>
</comment>
<name>A0A926I8Q3_9FIRM</name>
<evidence type="ECO:0000256" key="10">
    <source>
        <dbReference type="ARBA" id="ARBA00022842"/>
    </source>
</evidence>
<keyword evidence="11" id="KW-0133">Cell shape</keyword>
<evidence type="ECO:0000256" key="13">
    <source>
        <dbReference type="ARBA" id="ARBA00023315"/>
    </source>
</evidence>
<dbReference type="GO" id="GO:0019134">
    <property type="term" value="F:glucosamine-1-phosphate N-acetyltransferase activity"/>
    <property type="evidence" value="ECO:0007669"/>
    <property type="project" value="UniProtKB-EC"/>
</dbReference>
<evidence type="ECO:0000256" key="7">
    <source>
        <dbReference type="ARBA" id="ARBA00022695"/>
    </source>
</evidence>
<comment type="function">
    <text evidence="17">Catalyzes the last two sequential reactions in the de novo biosynthetic pathway for UDP-N-acetylglucosamine (UDP-GlcNAc). The C-terminal domain catalyzes the transfer of acetyl group from acetyl coenzyme A to glucosamine-1-phosphate (GlcN-1-P) to produce N-acetylglucosamine-1-phosphate (GlcNAc-1-P), which is converted into UDP-GlcNAc by the transfer of uridine 5-monophosphate (from uridine 5-triphosphate), a reaction catalyzed by the N-terminal domain.</text>
</comment>
<reference evidence="19" key="1">
    <citation type="submission" date="2020-08" db="EMBL/GenBank/DDBJ databases">
        <title>Genome public.</title>
        <authorList>
            <person name="Liu C."/>
            <person name="Sun Q."/>
        </authorList>
    </citation>
    <scope>NUCLEOTIDE SEQUENCE</scope>
    <source>
        <strain evidence="19">NSJ-24</strain>
    </source>
</reference>
<dbReference type="PANTHER" id="PTHR43584">
    <property type="entry name" value="NUCLEOTIDYL TRANSFERASE"/>
    <property type="match status" value="1"/>
</dbReference>
<keyword evidence="6" id="KW-0808">Transferase</keyword>
<dbReference type="InterPro" id="IPR056729">
    <property type="entry name" value="GMPPB_C"/>
</dbReference>
<dbReference type="PANTHER" id="PTHR43584:SF3">
    <property type="entry name" value="BIFUNCTIONAL PROTEIN GLMU"/>
    <property type="match status" value="1"/>
</dbReference>
<dbReference type="GO" id="GO:0046872">
    <property type="term" value="F:metal ion binding"/>
    <property type="evidence" value="ECO:0007669"/>
    <property type="project" value="UniProtKB-KW"/>
</dbReference>
<dbReference type="InterPro" id="IPR011004">
    <property type="entry name" value="Trimer_LpxA-like_sf"/>
</dbReference>
<gene>
    <name evidence="19" type="ORF">H8692_01095</name>
</gene>
<evidence type="ECO:0000256" key="12">
    <source>
        <dbReference type="ARBA" id="ARBA00022984"/>
    </source>
</evidence>
<dbReference type="GO" id="GO:0071555">
    <property type="term" value="P:cell wall organization"/>
    <property type="evidence" value="ECO:0007669"/>
    <property type="project" value="UniProtKB-KW"/>
</dbReference>
<dbReference type="InterPro" id="IPR001451">
    <property type="entry name" value="Hexapep"/>
</dbReference>
<comment type="caution">
    <text evidence="19">The sequence shown here is derived from an EMBL/GenBank/DDBJ whole genome shotgun (WGS) entry which is preliminary data.</text>
</comment>
<dbReference type="Gene3D" id="2.160.10.10">
    <property type="entry name" value="Hexapeptide repeat proteins"/>
    <property type="match status" value="1"/>
</dbReference>
<dbReference type="EMBL" id="JACRTA010000001">
    <property type="protein sequence ID" value="MBC8567360.1"/>
    <property type="molecule type" value="Genomic_DNA"/>
</dbReference>
<proteinExistence type="inferred from homology"/>
<evidence type="ECO:0000256" key="1">
    <source>
        <dbReference type="ARBA" id="ARBA00001946"/>
    </source>
</evidence>
<dbReference type="GO" id="GO:0005737">
    <property type="term" value="C:cytoplasm"/>
    <property type="evidence" value="ECO:0007669"/>
    <property type="project" value="UniProtKB-SubCell"/>
</dbReference>
<dbReference type="SUPFAM" id="SSF51161">
    <property type="entry name" value="Trimeric LpxA-like enzymes"/>
    <property type="match status" value="1"/>
</dbReference>
<evidence type="ECO:0000259" key="18">
    <source>
        <dbReference type="Pfam" id="PF25087"/>
    </source>
</evidence>
<evidence type="ECO:0000256" key="11">
    <source>
        <dbReference type="ARBA" id="ARBA00022960"/>
    </source>
</evidence>
<comment type="similarity">
    <text evidence="4">In the N-terminal section; belongs to the N-acetylglucosamine-1-phosphate uridyltransferase family.</text>
</comment>
<dbReference type="InterPro" id="IPR018357">
    <property type="entry name" value="Hexapep_transf_CS"/>
</dbReference>
<protein>
    <submittedName>
        <fullName evidence="19">UDP-N-acetylglucosamine diphosphorylase</fullName>
    </submittedName>
</protein>
<evidence type="ECO:0000313" key="20">
    <source>
        <dbReference type="Proteomes" id="UP000610862"/>
    </source>
</evidence>
<comment type="catalytic activity">
    <reaction evidence="15">
        <text>alpha-D-glucosamine 1-phosphate + acetyl-CoA = N-acetyl-alpha-D-glucosamine 1-phosphate + CoA + H(+)</text>
        <dbReference type="Rhea" id="RHEA:13725"/>
        <dbReference type="ChEBI" id="CHEBI:15378"/>
        <dbReference type="ChEBI" id="CHEBI:57287"/>
        <dbReference type="ChEBI" id="CHEBI:57288"/>
        <dbReference type="ChEBI" id="CHEBI:57776"/>
        <dbReference type="ChEBI" id="CHEBI:58516"/>
        <dbReference type="EC" id="2.3.1.157"/>
    </reaction>
</comment>
<dbReference type="GO" id="GO:0008360">
    <property type="term" value="P:regulation of cell shape"/>
    <property type="evidence" value="ECO:0007669"/>
    <property type="project" value="UniProtKB-KW"/>
</dbReference>
<dbReference type="Pfam" id="PF00132">
    <property type="entry name" value="Hexapep"/>
    <property type="match status" value="1"/>
</dbReference>
<evidence type="ECO:0000256" key="6">
    <source>
        <dbReference type="ARBA" id="ARBA00022679"/>
    </source>
</evidence>
<keyword evidence="12" id="KW-0573">Peptidoglycan synthesis</keyword>
<evidence type="ECO:0000256" key="15">
    <source>
        <dbReference type="ARBA" id="ARBA00048247"/>
    </source>
</evidence>
<dbReference type="GO" id="GO:0009252">
    <property type="term" value="P:peptidoglycan biosynthetic process"/>
    <property type="evidence" value="ECO:0007669"/>
    <property type="project" value="UniProtKB-KW"/>
</dbReference>
<comment type="subcellular location">
    <subcellularLocation>
        <location evidence="2">Cytoplasm</location>
    </subcellularLocation>
</comment>
<keyword evidence="20" id="KW-1185">Reference proteome</keyword>
<dbReference type="AlphaFoldDB" id="A0A926I8Q3"/>
<keyword evidence="10" id="KW-0460">Magnesium</keyword>
<dbReference type="PROSITE" id="PS00101">
    <property type="entry name" value="HEXAPEP_TRANSFERASES"/>
    <property type="match status" value="1"/>
</dbReference>
<evidence type="ECO:0000313" key="19">
    <source>
        <dbReference type="EMBL" id="MBC8567360.1"/>
    </source>
</evidence>
<evidence type="ECO:0000256" key="2">
    <source>
        <dbReference type="ARBA" id="ARBA00004496"/>
    </source>
</evidence>
<dbReference type="InterPro" id="IPR050065">
    <property type="entry name" value="GlmU-like"/>
</dbReference>